<proteinExistence type="predicted"/>
<evidence type="ECO:0000313" key="2">
    <source>
        <dbReference type="Proteomes" id="UP000572680"/>
    </source>
</evidence>
<name>A0A7W3QP63_ACTNM</name>
<dbReference type="AlphaFoldDB" id="A0A7W3QP63"/>
<sequence length="353" mass="38129">MEIELGTVTCPSGRLVIADTGYLGLWSGDAAPVADADLLAGITDPELRESVANAADLEIVGPDAERAARSFDRQSGTWLYDIPAHGVPKIVESFEAHRREHGLDARVERLPERVPHRERAERAARAGGDGFVMQGVPVVVAPLPAGSAPRVTGTRRDYGRIGVRWETITVHVSDAEAVASRRLDTVGVDAARLSLIDADALGAWRHDEPLDGLADVAFWGRSQEEAAARFDAPPLGRPGEEGVRGWADLDVRTAVERAMAVQEWADASPERLLAVDFRPHSHHFEALSLIRAAGSGVTEVGGARTLAFATSWGDGLYPVHADLDAAGRPARIRIALGDEDRARRLEELHDRWS</sequence>
<gene>
    <name evidence="1" type="ORF">HNR61_005935</name>
</gene>
<dbReference type="Proteomes" id="UP000572680">
    <property type="component" value="Unassembled WGS sequence"/>
</dbReference>
<dbReference type="RefSeq" id="WP_182846371.1">
    <property type="nucleotide sequence ID" value="NZ_BAAALP010000023.1"/>
</dbReference>
<evidence type="ECO:0000313" key="1">
    <source>
        <dbReference type="EMBL" id="MBA8954281.1"/>
    </source>
</evidence>
<protein>
    <submittedName>
        <fullName evidence="1">Uncharacterized protein</fullName>
    </submittedName>
</protein>
<comment type="caution">
    <text evidence="1">The sequence shown here is derived from an EMBL/GenBank/DDBJ whole genome shotgun (WGS) entry which is preliminary data.</text>
</comment>
<keyword evidence="2" id="KW-1185">Reference proteome</keyword>
<accession>A0A7W3QP63</accession>
<dbReference type="EMBL" id="JACJIA010000008">
    <property type="protein sequence ID" value="MBA8954281.1"/>
    <property type="molecule type" value="Genomic_DNA"/>
</dbReference>
<reference evidence="1 2" key="1">
    <citation type="submission" date="2020-08" db="EMBL/GenBank/DDBJ databases">
        <title>Genomic Encyclopedia of Type Strains, Phase IV (KMG-IV): sequencing the most valuable type-strain genomes for metagenomic binning, comparative biology and taxonomic classification.</title>
        <authorList>
            <person name="Goeker M."/>
        </authorList>
    </citation>
    <scope>NUCLEOTIDE SEQUENCE [LARGE SCALE GENOMIC DNA]</scope>
    <source>
        <strain evidence="1 2">DSM 44197</strain>
    </source>
</reference>
<organism evidence="1 2">
    <name type="scientific">Actinomadura namibiensis</name>
    <dbReference type="NCBI Taxonomy" id="182080"/>
    <lineage>
        <taxon>Bacteria</taxon>
        <taxon>Bacillati</taxon>
        <taxon>Actinomycetota</taxon>
        <taxon>Actinomycetes</taxon>
        <taxon>Streptosporangiales</taxon>
        <taxon>Thermomonosporaceae</taxon>
        <taxon>Actinomadura</taxon>
    </lineage>
</organism>